<evidence type="ECO:0000313" key="2">
    <source>
        <dbReference type="Proteomes" id="UP000016491"/>
    </source>
</evidence>
<proteinExistence type="predicted"/>
<comment type="caution">
    <text evidence="1">The sequence shown here is derived from an EMBL/GenBank/DDBJ whole genome shotgun (WGS) entry which is preliminary data.</text>
</comment>
<feature type="non-terminal residue" evidence="1">
    <location>
        <position position="43"/>
    </location>
</feature>
<dbReference type="Proteomes" id="UP000016491">
    <property type="component" value="Unassembled WGS sequence"/>
</dbReference>
<reference evidence="1 2" key="1">
    <citation type="submission" date="2013-07" db="EMBL/GenBank/DDBJ databases">
        <authorList>
            <person name="Weinstock G."/>
            <person name="Sodergren E."/>
            <person name="Wylie T."/>
            <person name="Fulton L."/>
            <person name="Fulton R."/>
            <person name="Fronick C."/>
            <person name="O'Laughlin M."/>
            <person name="Godfrey J."/>
            <person name="Miner T."/>
            <person name="Herter B."/>
            <person name="Appelbaum E."/>
            <person name="Cordes M."/>
            <person name="Lek S."/>
            <person name="Wollam A."/>
            <person name="Pepin K.H."/>
            <person name="Palsikar V.B."/>
            <person name="Mitreva M."/>
            <person name="Wilson R.K."/>
        </authorList>
    </citation>
    <scope>NUCLEOTIDE SEQUENCE [LARGE SCALE GENOMIC DNA]</scope>
    <source>
        <strain evidence="1 2">ATCC 14940</strain>
    </source>
</reference>
<dbReference type="EMBL" id="AWSU01000383">
    <property type="protein sequence ID" value="ERI73607.1"/>
    <property type="molecule type" value="Genomic_DNA"/>
</dbReference>
<gene>
    <name evidence="1" type="ORF">CLOSYM_04775</name>
</gene>
<accession>A0ABC9TQQ3</accession>
<sequence length="43" mass="4511">MRQSAAAGQGTGPIPWAEFFVPAITFREKEILSTSSGGVGEND</sequence>
<protein>
    <submittedName>
        <fullName evidence="1">Uncharacterized protein</fullName>
    </submittedName>
</protein>
<name>A0ABC9TQQ3_CLOSY</name>
<dbReference type="AlphaFoldDB" id="A0ABC9TQQ3"/>
<evidence type="ECO:0000313" key="1">
    <source>
        <dbReference type="EMBL" id="ERI73607.1"/>
    </source>
</evidence>
<organism evidence="1 2">
    <name type="scientific">[Clostridium] symbiosum ATCC 14940</name>
    <dbReference type="NCBI Taxonomy" id="411472"/>
    <lineage>
        <taxon>Bacteria</taxon>
        <taxon>Bacillati</taxon>
        <taxon>Bacillota</taxon>
        <taxon>Clostridia</taxon>
        <taxon>Lachnospirales</taxon>
        <taxon>Lachnospiraceae</taxon>
        <taxon>Otoolea</taxon>
    </lineage>
</organism>